<gene>
    <name evidence="1" type="ORF">S03H2_46179</name>
</gene>
<dbReference type="AlphaFoldDB" id="X1JBM7"/>
<comment type="caution">
    <text evidence="1">The sequence shown here is derived from an EMBL/GenBank/DDBJ whole genome shotgun (WGS) entry which is preliminary data.</text>
</comment>
<reference evidence="1" key="1">
    <citation type="journal article" date="2014" name="Front. Microbiol.">
        <title>High frequency of phylogenetically diverse reductive dehalogenase-homologous genes in deep subseafloor sedimentary metagenomes.</title>
        <authorList>
            <person name="Kawai M."/>
            <person name="Futagami T."/>
            <person name="Toyoda A."/>
            <person name="Takaki Y."/>
            <person name="Nishi S."/>
            <person name="Hori S."/>
            <person name="Arai W."/>
            <person name="Tsubouchi T."/>
            <person name="Morono Y."/>
            <person name="Uchiyama I."/>
            <person name="Ito T."/>
            <person name="Fujiyama A."/>
            <person name="Inagaki F."/>
            <person name="Takami H."/>
        </authorList>
    </citation>
    <scope>NUCLEOTIDE SEQUENCE</scope>
    <source>
        <strain evidence="1">Expedition CK06-06</strain>
    </source>
</reference>
<sequence>MSQPERYTWRPGPWSAVVIAVLTCAATAAADTAAQAKEILSLSGVRGGLV</sequence>
<dbReference type="EMBL" id="BARU01028978">
    <property type="protein sequence ID" value="GAH75769.1"/>
    <property type="molecule type" value="Genomic_DNA"/>
</dbReference>
<protein>
    <submittedName>
        <fullName evidence="1">Uncharacterized protein</fullName>
    </submittedName>
</protein>
<organism evidence="1">
    <name type="scientific">marine sediment metagenome</name>
    <dbReference type="NCBI Taxonomy" id="412755"/>
    <lineage>
        <taxon>unclassified sequences</taxon>
        <taxon>metagenomes</taxon>
        <taxon>ecological metagenomes</taxon>
    </lineage>
</organism>
<accession>X1JBM7</accession>
<proteinExistence type="predicted"/>
<feature type="non-terminal residue" evidence="1">
    <location>
        <position position="50"/>
    </location>
</feature>
<evidence type="ECO:0000313" key="1">
    <source>
        <dbReference type="EMBL" id="GAH75769.1"/>
    </source>
</evidence>
<name>X1JBM7_9ZZZZ</name>